<sequence length="40" mass="4673">MIKIILIRKRKTSAKVNFLEHQKPRLLIPSPLKKKCSSNN</sequence>
<proteinExistence type="predicted"/>
<dbReference type="EMBL" id="GBRH01271819">
    <property type="protein sequence ID" value="JAD26076.1"/>
    <property type="molecule type" value="Transcribed_RNA"/>
</dbReference>
<dbReference type="AlphaFoldDB" id="A0A0A8YJ58"/>
<name>A0A0A8YJ58_ARUDO</name>
<evidence type="ECO:0000313" key="1">
    <source>
        <dbReference type="EMBL" id="JAD26076.1"/>
    </source>
</evidence>
<protein>
    <submittedName>
        <fullName evidence="1">Uncharacterized protein</fullName>
    </submittedName>
</protein>
<organism evidence="1">
    <name type="scientific">Arundo donax</name>
    <name type="common">Giant reed</name>
    <name type="synonym">Donax arundinaceus</name>
    <dbReference type="NCBI Taxonomy" id="35708"/>
    <lineage>
        <taxon>Eukaryota</taxon>
        <taxon>Viridiplantae</taxon>
        <taxon>Streptophyta</taxon>
        <taxon>Embryophyta</taxon>
        <taxon>Tracheophyta</taxon>
        <taxon>Spermatophyta</taxon>
        <taxon>Magnoliopsida</taxon>
        <taxon>Liliopsida</taxon>
        <taxon>Poales</taxon>
        <taxon>Poaceae</taxon>
        <taxon>PACMAD clade</taxon>
        <taxon>Arundinoideae</taxon>
        <taxon>Arundineae</taxon>
        <taxon>Arundo</taxon>
    </lineage>
</organism>
<reference evidence="1" key="2">
    <citation type="journal article" date="2015" name="Data Brief">
        <title>Shoot transcriptome of the giant reed, Arundo donax.</title>
        <authorList>
            <person name="Barrero R.A."/>
            <person name="Guerrero F.D."/>
            <person name="Moolhuijzen P."/>
            <person name="Goolsby J.A."/>
            <person name="Tidwell J."/>
            <person name="Bellgard S.E."/>
            <person name="Bellgard M.I."/>
        </authorList>
    </citation>
    <scope>NUCLEOTIDE SEQUENCE</scope>
    <source>
        <tissue evidence="1">Shoot tissue taken approximately 20 cm above the soil surface</tissue>
    </source>
</reference>
<accession>A0A0A8YJ58</accession>
<reference evidence="1" key="1">
    <citation type="submission" date="2014-09" db="EMBL/GenBank/DDBJ databases">
        <authorList>
            <person name="Magalhaes I.L.F."/>
            <person name="Oliveira U."/>
            <person name="Santos F.R."/>
            <person name="Vidigal T.H.D.A."/>
            <person name="Brescovit A.D."/>
            <person name="Santos A.J."/>
        </authorList>
    </citation>
    <scope>NUCLEOTIDE SEQUENCE</scope>
    <source>
        <tissue evidence="1">Shoot tissue taken approximately 20 cm above the soil surface</tissue>
    </source>
</reference>